<feature type="region of interest" description="Disordered" evidence="8">
    <location>
        <begin position="71"/>
        <end position="108"/>
    </location>
</feature>
<keyword evidence="3 7" id="KW-0698">rRNA processing</keyword>
<dbReference type="GO" id="GO:0006364">
    <property type="term" value="P:rRNA processing"/>
    <property type="evidence" value="ECO:0007669"/>
    <property type="project" value="UniProtKB-KW"/>
</dbReference>
<dbReference type="PIRSF" id="PIRSF017300">
    <property type="entry name" value="snoRNP_Mpp10"/>
    <property type="match status" value="1"/>
</dbReference>
<comment type="caution">
    <text evidence="9">The sequence shown here is derived from an EMBL/GenBank/DDBJ whole genome shotgun (WGS) entry which is preliminary data.</text>
</comment>
<name>A0AAV5A5U4_9AGAM</name>
<dbReference type="EMBL" id="BPWL01000004">
    <property type="protein sequence ID" value="GJJ09660.1"/>
    <property type="molecule type" value="Genomic_DNA"/>
</dbReference>
<feature type="compositionally biased region" description="Acidic residues" evidence="8">
    <location>
        <begin position="159"/>
        <end position="193"/>
    </location>
</feature>
<keyword evidence="10" id="KW-1185">Reference proteome</keyword>
<keyword evidence="5 7" id="KW-0687">Ribonucleoprotein</keyword>
<dbReference type="AlphaFoldDB" id="A0AAV5A5U4"/>
<feature type="region of interest" description="Disordered" evidence="8">
    <location>
        <begin position="142"/>
        <end position="262"/>
    </location>
</feature>
<comment type="similarity">
    <text evidence="6 7">Belongs to the MPP10 family.</text>
</comment>
<dbReference type="GO" id="GO:0005732">
    <property type="term" value="C:sno(s)RNA-containing ribonucleoprotein complex"/>
    <property type="evidence" value="ECO:0007669"/>
    <property type="project" value="UniProtKB-UniRule"/>
</dbReference>
<dbReference type="Proteomes" id="UP001050691">
    <property type="component" value="Unassembled WGS sequence"/>
</dbReference>
<protein>
    <recommendedName>
        <fullName evidence="7">U3 small nucleolar ribonucleoprotein protein MPP10</fullName>
    </recommendedName>
</protein>
<keyword evidence="2 7" id="KW-0690">Ribosome biogenesis</keyword>
<sequence length="764" mass="85528">MATLEVSQPVAPVLDRVSQLVDAKPQAFITGDKDLVNAALEATKYIFDLSLQKESHARSFIAELIRSYDPSTKPVTRSQAKAAAEKDHSPTPTPQPDHEIWKPTPVDSLLLDGMDDEQVWAQLELRTANLCETLKNILEYDPVVDEDEDIESDGSGAEGSEDDEELEFEGFEDGEEGEAAENEDIETDEEDDSLDGKYFPEEIMSLHDPSDEETEEGEENDDEDEESRMDIDDFPSSKSKSVSLSASSPKSKPVLKKAKGSHPILDDGFFSLADFKAEVEEAEAKKVSRGRLGDDEDEDEELEDDIDLFAPVNDENFDEEDMDTGEPYYNDFFVPPKNYKDKVKSKSNGKRKIVIPKPKKSSLVRFNDEVKVRKIKGVGRGLPVNALTWQDGDEEEDEEVGDFGEEFDDEDDEEDEDGQGEEEEEDDDDGSQSDEDEGRNAIERFKDDLFADDDEKEGPLKDLSTHEARLAEIAAQIKELEGENVAPKPWILMGEATTRSRPVNSLLEEDLEFDRVLKAVPVITEESVNTLEEMIKKRILDNMFDDVVRKRPVEDKPFLPSRLFELDDKKSSKGLAEIYADEYTAAASGTSIDVRDENLKKQHEEIVQLWDSICYKLDALSNAHFTPKPPKATISTISNVAAASLESALPTTVSTTTMLAPEEIYAPKTSDLRSKEEMTPLEKRTLRNKQRKTRKKAQDMIKSATGNVAQAQGSRSKPFGKSLKKEKEKALKSIVKTGKGVTVVGKQDNRKEMDKRTNSKGLKL</sequence>
<dbReference type="Pfam" id="PF04006">
    <property type="entry name" value="Mpp10"/>
    <property type="match status" value="1"/>
</dbReference>
<feature type="compositionally biased region" description="Basic residues" evidence="8">
    <location>
        <begin position="686"/>
        <end position="695"/>
    </location>
</feature>
<feature type="region of interest" description="Disordered" evidence="8">
    <location>
        <begin position="742"/>
        <end position="764"/>
    </location>
</feature>
<proteinExistence type="inferred from homology"/>
<comment type="function">
    <text evidence="7">Involved in nucleolar processing of pre-18S ribosomal RNA.</text>
</comment>
<evidence type="ECO:0000256" key="5">
    <source>
        <dbReference type="ARBA" id="ARBA00023274"/>
    </source>
</evidence>
<reference evidence="9" key="1">
    <citation type="submission" date="2021-10" db="EMBL/GenBank/DDBJ databases">
        <title>De novo Genome Assembly of Clathrus columnatus (Basidiomycota, Fungi) Using Illumina and Nanopore Sequence Data.</title>
        <authorList>
            <person name="Ogiso-Tanaka E."/>
            <person name="Itagaki H."/>
            <person name="Hosoya T."/>
            <person name="Hosaka K."/>
        </authorList>
    </citation>
    <scope>NUCLEOTIDE SEQUENCE</scope>
    <source>
        <strain evidence="9">MO-923</strain>
    </source>
</reference>
<evidence type="ECO:0000256" key="4">
    <source>
        <dbReference type="ARBA" id="ARBA00023242"/>
    </source>
</evidence>
<evidence type="ECO:0000313" key="10">
    <source>
        <dbReference type="Proteomes" id="UP001050691"/>
    </source>
</evidence>
<gene>
    <name evidence="9" type="ORF">Clacol_003884</name>
</gene>
<feature type="compositionally biased region" description="Acidic residues" evidence="8">
    <location>
        <begin position="210"/>
        <end position="227"/>
    </location>
</feature>
<feature type="compositionally biased region" description="Acidic residues" evidence="8">
    <location>
        <begin position="142"/>
        <end position="152"/>
    </location>
</feature>
<dbReference type="PANTHER" id="PTHR17039">
    <property type="entry name" value="U3 SMALL NUCLEOLAR RIBONUCLEOPROTEIN PROTEIN MPP10"/>
    <property type="match status" value="1"/>
</dbReference>
<evidence type="ECO:0000256" key="1">
    <source>
        <dbReference type="ARBA" id="ARBA00004604"/>
    </source>
</evidence>
<dbReference type="PANTHER" id="PTHR17039:SF0">
    <property type="entry name" value="U3 SMALL NUCLEOLAR RIBONUCLEOPROTEIN PROTEIN MPP10"/>
    <property type="match status" value="1"/>
</dbReference>
<accession>A0AAV5A5U4</accession>
<feature type="compositionally biased region" description="Polar residues" evidence="8">
    <location>
        <begin position="704"/>
        <end position="715"/>
    </location>
</feature>
<evidence type="ECO:0000256" key="6">
    <source>
        <dbReference type="ARBA" id="ARBA00029455"/>
    </source>
</evidence>
<organism evidence="9 10">
    <name type="scientific">Clathrus columnatus</name>
    <dbReference type="NCBI Taxonomy" id="1419009"/>
    <lineage>
        <taxon>Eukaryota</taxon>
        <taxon>Fungi</taxon>
        <taxon>Dikarya</taxon>
        <taxon>Basidiomycota</taxon>
        <taxon>Agaricomycotina</taxon>
        <taxon>Agaricomycetes</taxon>
        <taxon>Phallomycetidae</taxon>
        <taxon>Phallales</taxon>
        <taxon>Clathraceae</taxon>
        <taxon>Clathrus</taxon>
    </lineage>
</organism>
<feature type="compositionally biased region" description="Basic and acidic residues" evidence="8">
    <location>
        <begin position="194"/>
        <end position="209"/>
    </location>
</feature>
<feature type="compositionally biased region" description="Acidic residues" evidence="8">
    <location>
        <begin position="294"/>
        <end position="307"/>
    </location>
</feature>
<feature type="compositionally biased region" description="Acidic residues" evidence="8">
    <location>
        <begin position="315"/>
        <end position="324"/>
    </location>
</feature>
<evidence type="ECO:0000313" key="9">
    <source>
        <dbReference type="EMBL" id="GJJ09660.1"/>
    </source>
</evidence>
<feature type="compositionally biased region" description="Basic and acidic residues" evidence="8">
    <location>
        <begin position="438"/>
        <end position="449"/>
    </location>
</feature>
<dbReference type="InterPro" id="IPR012173">
    <property type="entry name" value="Mpp10"/>
</dbReference>
<dbReference type="GO" id="GO:0032040">
    <property type="term" value="C:small-subunit processome"/>
    <property type="evidence" value="ECO:0007669"/>
    <property type="project" value="TreeGrafter"/>
</dbReference>
<keyword evidence="4 7" id="KW-0539">Nucleus</keyword>
<evidence type="ECO:0000256" key="3">
    <source>
        <dbReference type="ARBA" id="ARBA00022552"/>
    </source>
</evidence>
<feature type="region of interest" description="Disordered" evidence="8">
    <location>
        <begin position="281"/>
        <end position="333"/>
    </location>
</feature>
<evidence type="ECO:0000256" key="7">
    <source>
        <dbReference type="PIRNR" id="PIRNR017300"/>
    </source>
</evidence>
<feature type="compositionally biased region" description="Basic and acidic residues" evidence="8">
    <location>
        <begin position="747"/>
        <end position="757"/>
    </location>
</feature>
<evidence type="ECO:0000256" key="2">
    <source>
        <dbReference type="ARBA" id="ARBA00022517"/>
    </source>
</evidence>
<evidence type="ECO:0000256" key="8">
    <source>
        <dbReference type="SAM" id="MobiDB-lite"/>
    </source>
</evidence>
<feature type="region of interest" description="Disordered" evidence="8">
    <location>
        <begin position="383"/>
        <end position="463"/>
    </location>
</feature>
<dbReference type="GO" id="GO:0034457">
    <property type="term" value="C:Mpp10 complex"/>
    <property type="evidence" value="ECO:0007669"/>
    <property type="project" value="UniProtKB-UniRule"/>
</dbReference>
<comment type="subcellular location">
    <subcellularLocation>
        <location evidence="1 7">Nucleus</location>
        <location evidence="1 7">Nucleolus</location>
    </subcellularLocation>
</comment>
<feature type="region of interest" description="Disordered" evidence="8">
    <location>
        <begin position="686"/>
        <end position="727"/>
    </location>
</feature>
<feature type="compositionally biased region" description="Acidic residues" evidence="8">
    <location>
        <begin position="391"/>
        <end position="437"/>
    </location>
</feature>
<feature type="compositionally biased region" description="Low complexity" evidence="8">
    <location>
        <begin position="236"/>
        <end position="252"/>
    </location>
</feature>